<dbReference type="AlphaFoldDB" id="A0A3M2S5R6"/>
<accession>A0A3M2S5R6</accession>
<evidence type="ECO:0000313" key="3">
    <source>
        <dbReference type="Proteomes" id="UP000277212"/>
    </source>
</evidence>
<organism evidence="2 3">
    <name type="scientific">Fusarium kuroshium</name>
    <dbReference type="NCBI Taxonomy" id="2010991"/>
    <lineage>
        <taxon>Eukaryota</taxon>
        <taxon>Fungi</taxon>
        <taxon>Dikarya</taxon>
        <taxon>Ascomycota</taxon>
        <taxon>Pezizomycotina</taxon>
        <taxon>Sordariomycetes</taxon>
        <taxon>Hypocreomycetidae</taxon>
        <taxon>Hypocreales</taxon>
        <taxon>Nectriaceae</taxon>
        <taxon>Fusarium</taxon>
        <taxon>Fusarium solani species complex</taxon>
    </lineage>
</organism>
<sequence length="82" mass="8819">MADSCRAGQDRAASTPSHTRRNQTRRQGGEHQTGRSAGDIRPLAVDSRTPLSCAQKSKSPRDFRGGGVEEAGGEGFFSEQEE</sequence>
<keyword evidence="3" id="KW-1185">Reference proteome</keyword>
<evidence type="ECO:0000313" key="2">
    <source>
        <dbReference type="EMBL" id="RMJ12829.1"/>
    </source>
</evidence>
<proteinExistence type="predicted"/>
<evidence type="ECO:0000256" key="1">
    <source>
        <dbReference type="SAM" id="MobiDB-lite"/>
    </source>
</evidence>
<gene>
    <name evidence="2" type="ORF">CDV36_007514</name>
</gene>
<feature type="compositionally biased region" description="Gly residues" evidence="1">
    <location>
        <begin position="65"/>
        <end position="75"/>
    </location>
</feature>
<reference evidence="2 3" key="1">
    <citation type="submission" date="2017-06" db="EMBL/GenBank/DDBJ databases">
        <title>Comparative genomic analysis of Ambrosia Fusariam Clade fungi.</title>
        <authorList>
            <person name="Stajich J.E."/>
            <person name="Carrillo J."/>
            <person name="Kijimoto T."/>
            <person name="Eskalen A."/>
            <person name="O'Donnell K."/>
            <person name="Kasson M."/>
        </authorList>
    </citation>
    <scope>NUCLEOTIDE SEQUENCE [LARGE SCALE GENOMIC DNA]</scope>
    <source>
        <strain evidence="2">UCR3666</strain>
    </source>
</reference>
<protein>
    <submittedName>
        <fullName evidence="2">Uncharacterized protein</fullName>
    </submittedName>
</protein>
<name>A0A3M2S5R6_9HYPO</name>
<dbReference type="Proteomes" id="UP000277212">
    <property type="component" value="Unassembled WGS sequence"/>
</dbReference>
<comment type="caution">
    <text evidence="2">The sequence shown here is derived from an EMBL/GenBank/DDBJ whole genome shotgun (WGS) entry which is preliminary data.</text>
</comment>
<feature type="region of interest" description="Disordered" evidence="1">
    <location>
        <begin position="1"/>
        <end position="82"/>
    </location>
</feature>
<dbReference type="EMBL" id="NKUJ01000124">
    <property type="protein sequence ID" value="RMJ12829.1"/>
    <property type="molecule type" value="Genomic_DNA"/>
</dbReference>